<dbReference type="AlphaFoldDB" id="A0A9D1T8D3"/>
<dbReference type="Pfam" id="PF13308">
    <property type="entry name" value="YARHG"/>
    <property type="match status" value="1"/>
</dbReference>
<comment type="caution">
    <text evidence="3">The sequence shown here is derived from an EMBL/GenBank/DDBJ whole genome shotgun (WGS) entry which is preliminary data.</text>
</comment>
<evidence type="ECO:0000256" key="1">
    <source>
        <dbReference type="SAM" id="SignalP"/>
    </source>
</evidence>
<dbReference type="Proteomes" id="UP000886889">
    <property type="component" value="Unassembled WGS sequence"/>
</dbReference>
<name>A0A9D1T8D3_9FIRM</name>
<organism evidence="3 4">
    <name type="scientific">Candidatus Merdiplasma excrementigallinarum</name>
    <dbReference type="NCBI Taxonomy" id="2840864"/>
    <lineage>
        <taxon>Bacteria</taxon>
        <taxon>Bacillati</taxon>
        <taxon>Bacillota</taxon>
        <taxon>Clostridia</taxon>
        <taxon>Lachnospirales</taxon>
        <taxon>Lachnospiraceae</taxon>
        <taxon>Lachnospiraceae incertae sedis</taxon>
        <taxon>Candidatus Merdiplasma</taxon>
    </lineage>
</organism>
<evidence type="ECO:0000313" key="3">
    <source>
        <dbReference type="EMBL" id="HIV22467.1"/>
    </source>
</evidence>
<feature type="chain" id="PRO_5038779356" evidence="1">
    <location>
        <begin position="28"/>
        <end position="382"/>
    </location>
</feature>
<reference evidence="3" key="1">
    <citation type="submission" date="2020-10" db="EMBL/GenBank/DDBJ databases">
        <authorList>
            <person name="Gilroy R."/>
        </authorList>
    </citation>
    <scope>NUCLEOTIDE SEQUENCE</scope>
    <source>
        <strain evidence="3">ChiBcec6-7307</strain>
    </source>
</reference>
<evidence type="ECO:0000313" key="4">
    <source>
        <dbReference type="Proteomes" id="UP000886889"/>
    </source>
</evidence>
<sequence length="382" mass="40633">MIRKKLRNAVLILAGACMLAGTVTSYAAVPEDLWKYDMSTSQDGTITYQFKEVSISLPADWSGKCGMSIGDSSITFYHLASRQAHLNDSGSNGGRLFTLAYSEDYSFTNTEPNYTIIGSGEGGVYYVTQPTDLQGYTNDSSVWSEWQDVSSQVDWVISHISMIHVSESSPAADLDVNSLASSVSNIGADSYIVPDSSSRTLSSSELSGLSAAQLQMAINEIYARNHRRFDTPSIQSYFDSKTWYSGTVDPANFDPASMSQTEWTNISLMLSLMSGSASGTSAASAVDTTDSQSSVQIISGGSDVQILDDTPAAPIISTSSTGANVRYTTAGVNMRAQAVSGSTIVAVVMEGVGVTVTGQTVNGWVPVSCSGYSGYIYQDYLA</sequence>
<accession>A0A9D1T8D3</accession>
<dbReference type="InterPro" id="IPR003646">
    <property type="entry name" value="SH3-like_bac-type"/>
</dbReference>
<dbReference type="SMART" id="SM01324">
    <property type="entry name" value="YARHG"/>
    <property type="match status" value="1"/>
</dbReference>
<dbReference type="Pfam" id="PF08239">
    <property type="entry name" value="SH3_3"/>
    <property type="match status" value="1"/>
</dbReference>
<feature type="signal peptide" evidence="1">
    <location>
        <begin position="1"/>
        <end position="27"/>
    </location>
</feature>
<dbReference type="InterPro" id="IPR025582">
    <property type="entry name" value="YARHG_dom"/>
</dbReference>
<dbReference type="EMBL" id="DVOS01000011">
    <property type="protein sequence ID" value="HIV22467.1"/>
    <property type="molecule type" value="Genomic_DNA"/>
</dbReference>
<feature type="domain" description="YARHG" evidence="2">
    <location>
        <begin position="189"/>
        <end position="274"/>
    </location>
</feature>
<dbReference type="Gene3D" id="2.30.30.40">
    <property type="entry name" value="SH3 Domains"/>
    <property type="match status" value="1"/>
</dbReference>
<dbReference type="Gene3D" id="1.20.58.1690">
    <property type="match status" value="1"/>
</dbReference>
<proteinExistence type="predicted"/>
<evidence type="ECO:0000259" key="2">
    <source>
        <dbReference type="SMART" id="SM01324"/>
    </source>
</evidence>
<reference evidence="3" key="2">
    <citation type="journal article" date="2021" name="PeerJ">
        <title>Extensive microbial diversity within the chicken gut microbiome revealed by metagenomics and culture.</title>
        <authorList>
            <person name="Gilroy R."/>
            <person name="Ravi A."/>
            <person name="Getino M."/>
            <person name="Pursley I."/>
            <person name="Horton D.L."/>
            <person name="Alikhan N.F."/>
            <person name="Baker D."/>
            <person name="Gharbi K."/>
            <person name="Hall N."/>
            <person name="Watson M."/>
            <person name="Adriaenssens E.M."/>
            <person name="Foster-Nyarko E."/>
            <person name="Jarju S."/>
            <person name="Secka A."/>
            <person name="Antonio M."/>
            <person name="Oren A."/>
            <person name="Chaudhuri R.R."/>
            <person name="La Ragione R."/>
            <person name="Hildebrand F."/>
            <person name="Pallen M.J."/>
        </authorList>
    </citation>
    <scope>NUCLEOTIDE SEQUENCE</scope>
    <source>
        <strain evidence="3">ChiBcec6-7307</strain>
    </source>
</reference>
<keyword evidence="1" id="KW-0732">Signal</keyword>
<dbReference type="InterPro" id="IPR038434">
    <property type="entry name" value="YARHG_sf"/>
</dbReference>
<gene>
    <name evidence="3" type="ORF">IAC80_00870</name>
</gene>
<protein>
    <submittedName>
        <fullName evidence="3">YARHG domain-containing protein</fullName>
    </submittedName>
</protein>